<evidence type="ECO:0000313" key="4">
    <source>
        <dbReference type="Proteomes" id="UP000243579"/>
    </source>
</evidence>
<dbReference type="Pfam" id="PF13499">
    <property type="entry name" value="EF-hand_7"/>
    <property type="match status" value="1"/>
</dbReference>
<dbReference type="AlphaFoldDB" id="A0A1V9Z9J2"/>
<dbReference type="CDD" id="cd00051">
    <property type="entry name" value="EFh"/>
    <property type="match status" value="1"/>
</dbReference>
<evidence type="ECO:0000313" key="3">
    <source>
        <dbReference type="EMBL" id="OQR94577.1"/>
    </source>
</evidence>
<dbReference type="GO" id="GO:0005509">
    <property type="term" value="F:calcium ion binding"/>
    <property type="evidence" value="ECO:0007669"/>
    <property type="project" value="InterPro"/>
</dbReference>
<keyword evidence="4" id="KW-1185">Reference proteome</keyword>
<gene>
    <name evidence="3" type="ORF">ACHHYP_01107</name>
</gene>
<dbReference type="SMART" id="SM00054">
    <property type="entry name" value="EFh"/>
    <property type="match status" value="2"/>
</dbReference>
<dbReference type="Proteomes" id="UP000243579">
    <property type="component" value="Unassembled WGS sequence"/>
</dbReference>
<dbReference type="PROSITE" id="PS00018">
    <property type="entry name" value="EF_HAND_1"/>
    <property type="match status" value="1"/>
</dbReference>
<dbReference type="Gene3D" id="1.10.238.10">
    <property type="entry name" value="EF-hand"/>
    <property type="match status" value="1"/>
</dbReference>
<dbReference type="PROSITE" id="PS50222">
    <property type="entry name" value="EF_HAND_2"/>
    <property type="match status" value="2"/>
</dbReference>
<evidence type="ECO:0000256" key="1">
    <source>
        <dbReference type="ARBA" id="ARBA00022837"/>
    </source>
</evidence>
<reference evidence="3 4" key="1">
    <citation type="journal article" date="2014" name="Genome Biol. Evol.">
        <title>The secreted proteins of Achlya hypogyna and Thraustotheca clavata identify the ancestral oomycete secretome and reveal gene acquisitions by horizontal gene transfer.</title>
        <authorList>
            <person name="Misner I."/>
            <person name="Blouin N."/>
            <person name="Leonard G."/>
            <person name="Richards T.A."/>
            <person name="Lane C.E."/>
        </authorList>
    </citation>
    <scope>NUCLEOTIDE SEQUENCE [LARGE SCALE GENOMIC DNA]</scope>
    <source>
        <strain evidence="3 4">ATCC 48635</strain>
    </source>
</reference>
<protein>
    <recommendedName>
        <fullName evidence="2">EF-hand domain-containing protein</fullName>
    </recommendedName>
</protein>
<dbReference type="STRING" id="1202772.A0A1V9Z9J2"/>
<dbReference type="SUPFAM" id="SSF47473">
    <property type="entry name" value="EF-hand"/>
    <property type="match status" value="1"/>
</dbReference>
<sequence length="453" mass="50694">MNRATAVYAPPLKYSEFHSIPEQAVRRPRKRKAAPPLKPLVPKNVVLRWNAEATAAFADADLFLRWHDSMRDERLEALQSTVELLYGKQHVATKYLLPLETAPPLPLVQPPPRVCHTSAWLPIVTTTADVTVIAKAPALVVCRESEVKTRWRPPLLSLEMRARLEAHLVQRMQGSIWQDEVRSLLARPLDATVFVNRAEQMQHPTTSVSLTTAESLPIPVHVATGAPELLFPCKVHGASQERTATLALLQSPTGKAEIKKELQLMQHEKKKHPKRKVDLATQAMEAAFAAFDTDGSGLIDFDELRLLTSNLGIPMPEKDLRLGFEAMDTNGSGGIDFSEFAAWWTAEASRGQSKTYMALLKMKLRGQAILGNLTGATRKATAAKRILFRRQDKAKAVARNIFRAAEPPRCYCHVCSLPFPVERQWLRHVKGHECGGRDIVHLPTLWAHLRSFE</sequence>
<comment type="caution">
    <text evidence="3">The sequence shown here is derived from an EMBL/GenBank/DDBJ whole genome shotgun (WGS) entry which is preliminary data.</text>
</comment>
<dbReference type="InterPro" id="IPR002048">
    <property type="entry name" value="EF_hand_dom"/>
</dbReference>
<organism evidence="3 4">
    <name type="scientific">Achlya hypogyna</name>
    <name type="common">Oomycete</name>
    <name type="synonym">Protoachlya hypogyna</name>
    <dbReference type="NCBI Taxonomy" id="1202772"/>
    <lineage>
        <taxon>Eukaryota</taxon>
        <taxon>Sar</taxon>
        <taxon>Stramenopiles</taxon>
        <taxon>Oomycota</taxon>
        <taxon>Saprolegniomycetes</taxon>
        <taxon>Saprolegniales</taxon>
        <taxon>Achlyaceae</taxon>
        <taxon>Achlya</taxon>
    </lineage>
</organism>
<dbReference type="InterPro" id="IPR018247">
    <property type="entry name" value="EF_Hand_1_Ca_BS"/>
</dbReference>
<keyword evidence="1" id="KW-0106">Calcium</keyword>
<evidence type="ECO:0000259" key="2">
    <source>
        <dbReference type="PROSITE" id="PS50222"/>
    </source>
</evidence>
<dbReference type="EMBL" id="JNBR01000358">
    <property type="protein sequence ID" value="OQR94577.1"/>
    <property type="molecule type" value="Genomic_DNA"/>
</dbReference>
<feature type="domain" description="EF-hand" evidence="2">
    <location>
        <begin position="315"/>
        <end position="350"/>
    </location>
</feature>
<proteinExistence type="predicted"/>
<feature type="domain" description="EF-hand" evidence="2">
    <location>
        <begin position="279"/>
        <end position="314"/>
    </location>
</feature>
<name>A0A1V9Z9J2_ACHHY</name>
<dbReference type="OrthoDB" id="167809at2759"/>
<dbReference type="InterPro" id="IPR011992">
    <property type="entry name" value="EF-hand-dom_pair"/>
</dbReference>
<accession>A0A1V9Z9J2</accession>